<sequence length="190" mass="20934">MFRFISLASMCLLLSLFYQTVDAQAQEAVACHDLQTYRAMKLRSKTEIDFCAKFAGKPMLIVNTASQCGFTGQFKGLEALHKRFGDRLAIIGFPSNDFKQEYTDTDKVADVCYVNYGVTFTMLEPSVVTGKEANAVFALLAQKTGQQPSWNFNKYLVSANGQSVTHFGSRTKPGAPELLDAIDSVLNASD</sequence>
<gene>
    <name evidence="7" type="ORF">GCM10008090_34680</name>
</gene>
<keyword evidence="8" id="KW-1185">Reference proteome</keyword>
<dbReference type="SUPFAM" id="SSF52833">
    <property type="entry name" value="Thioredoxin-like"/>
    <property type="match status" value="1"/>
</dbReference>
<organism evidence="7 8">
    <name type="scientific">Arenicella chitinivorans</name>
    <dbReference type="NCBI Taxonomy" id="1329800"/>
    <lineage>
        <taxon>Bacteria</taxon>
        <taxon>Pseudomonadati</taxon>
        <taxon>Pseudomonadota</taxon>
        <taxon>Gammaproteobacteria</taxon>
        <taxon>Arenicellales</taxon>
        <taxon>Arenicellaceae</taxon>
        <taxon>Arenicella</taxon>
    </lineage>
</organism>
<feature type="chain" id="PRO_5038103915" description="Glutathione peroxidase" evidence="6">
    <location>
        <begin position="24"/>
        <end position="190"/>
    </location>
</feature>
<dbReference type="EMBL" id="BMXA01000010">
    <property type="protein sequence ID" value="GHA21826.1"/>
    <property type="molecule type" value="Genomic_DNA"/>
</dbReference>
<evidence type="ECO:0000256" key="3">
    <source>
        <dbReference type="ARBA" id="ARBA00023002"/>
    </source>
</evidence>
<dbReference type="PANTHER" id="PTHR11592:SF44">
    <property type="entry name" value="GLUTATHIONE PEROXIDASE"/>
    <property type="match status" value="1"/>
</dbReference>
<dbReference type="AlphaFoldDB" id="A0A918VRC4"/>
<dbReference type="PIRSF" id="PIRSF000303">
    <property type="entry name" value="Glutathion_perox"/>
    <property type="match status" value="1"/>
</dbReference>
<evidence type="ECO:0000256" key="4">
    <source>
        <dbReference type="PIRSR" id="PIRSR000303-1"/>
    </source>
</evidence>
<name>A0A918VRC4_9GAMM</name>
<evidence type="ECO:0000313" key="8">
    <source>
        <dbReference type="Proteomes" id="UP000614811"/>
    </source>
</evidence>
<dbReference type="PANTHER" id="PTHR11592">
    <property type="entry name" value="GLUTATHIONE PEROXIDASE"/>
    <property type="match status" value="1"/>
</dbReference>
<evidence type="ECO:0000256" key="6">
    <source>
        <dbReference type="SAM" id="SignalP"/>
    </source>
</evidence>
<keyword evidence="3 5" id="KW-0560">Oxidoreductase</keyword>
<keyword evidence="6" id="KW-0732">Signal</keyword>
<evidence type="ECO:0000256" key="2">
    <source>
        <dbReference type="ARBA" id="ARBA00022559"/>
    </source>
</evidence>
<dbReference type="InterPro" id="IPR029759">
    <property type="entry name" value="GPX_AS"/>
</dbReference>
<feature type="signal peptide" evidence="6">
    <location>
        <begin position="1"/>
        <end position="23"/>
    </location>
</feature>
<evidence type="ECO:0000256" key="1">
    <source>
        <dbReference type="ARBA" id="ARBA00006926"/>
    </source>
</evidence>
<dbReference type="PROSITE" id="PS51355">
    <property type="entry name" value="GLUTATHIONE_PEROXID_3"/>
    <property type="match status" value="1"/>
</dbReference>
<evidence type="ECO:0000313" key="7">
    <source>
        <dbReference type="EMBL" id="GHA21826.1"/>
    </source>
</evidence>
<proteinExistence type="inferred from homology"/>
<dbReference type="PRINTS" id="PR01011">
    <property type="entry name" value="GLUTPROXDASE"/>
</dbReference>
<dbReference type="GO" id="GO:0034599">
    <property type="term" value="P:cellular response to oxidative stress"/>
    <property type="evidence" value="ECO:0007669"/>
    <property type="project" value="TreeGrafter"/>
</dbReference>
<dbReference type="RefSeq" id="WP_189402980.1">
    <property type="nucleotide sequence ID" value="NZ_BMXA01000010.1"/>
</dbReference>
<dbReference type="Proteomes" id="UP000614811">
    <property type="component" value="Unassembled WGS sequence"/>
</dbReference>
<comment type="similarity">
    <text evidence="1 5">Belongs to the glutathione peroxidase family.</text>
</comment>
<dbReference type="PROSITE" id="PS00460">
    <property type="entry name" value="GLUTATHIONE_PEROXID_1"/>
    <property type="match status" value="1"/>
</dbReference>
<evidence type="ECO:0000256" key="5">
    <source>
        <dbReference type="RuleBase" id="RU000499"/>
    </source>
</evidence>
<dbReference type="Gene3D" id="3.40.30.10">
    <property type="entry name" value="Glutaredoxin"/>
    <property type="match status" value="1"/>
</dbReference>
<dbReference type="GO" id="GO:0004601">
    <property type="term" value="F:peroxidase activity"/>
    <property type="evidence" value="ECO:0007669"/>
    <property type="project" value="UniProtKB-KW"/>
</dbReference>
<dbReference type="CDD" id="cd00340">
    <property type="entry name" value="GSH_Peroxidase"/>
    <property type="match status" value="1"/>
</dbReference>
<accession>A0A918VRC4</accession>
<dbReference type="Pfam" id="PF00255">
    <property type="entry name" value="GSHPx"/>
    <property type="match status" value="1"/>
</dbReference>
<comment type="caution">
    <text evidence="7">The sequence shown here is derived from an EMBL/GenBank/DDBJ whole genome shotgun (WGS) entry which is preliminary data.</text>
</comment>
<protein>
    <recommendedName>
        <fullName evidence="5">Glutathione peroxidase</fullName>
    </recommendedName>
</protein>
<reference evidence="7" key="2">
    <citation type="submission" date="2020-09" db="EMBL/GenBank/DDBJ databases">
        <authorList>
            <person name="Sun Q."/>
            <person name="Kim S."/>
        </authorList>
    </citation>
    <scope>NUCLEOTIDE SEQUENCE</scope>
    <source>
        <strain evidence="7">KCTC 12711</strain>
    </source>
</reference>
<dbReference type="InterPro" id="IPR000889">
    <property type="entry name" value="Glutathione_peroxidase"/>
</dbReference>
<dbReference type="InterPro" id="IPR036249">
    <property type="entry name" value="Thioredoxin-like_sf"/>
</dbReference>
<keyword evidence="2 5" id="KW-0575">Peroxidase</keyword>
<feature type="active site" evidence="4">
    <location>
        <position position="68"/>
    </location>
</feature>
<reference evidence="7" key="1">
    <citation type="journal article" date="2014" name="Int. J. Syst. Evol. Microbiol.">
        <title>Complete genome sequence of Corynebacterium casei LMG S-19264T (=DSM 44701T), isolated from a smear-ripened cheese.</title>
        <authorList>
            <consortium name="US DOE Joint Genome Institute (JGI-PGF)"/>
            <person name="Walter F."/>
            <person name="Albersmeier A."/>
            <person name="Kalinowski J."/>
            <person name="Ruckert C."/>
        </authorList>
    </citation>
    <scope>NUCLEOTIDE SEQUENCE</scope>
    <source>
        <strain evidence="7">KCTC 12711</strain>
    </source>
</reference>